<dbReference type="Proteomes" id="UP000217790">
    <property type="component" value="Unassembled WGS sequence"/>
</dbReference>
<sequence>MATFGLRINVFPECHPLHFACRPSFPTVSDADQRLQRDVTIATDADYDVHSMLLSWRLTMTVDVGRRLRRPQDYDMHSMLPPWRLTMATTSLRQDERWCWEGNGEMRAQGEE</sequence>
<keyword evidence="2" id="KW-1185">Reference proteome</keyword>
<dbReference type="AlphaFoldDB" id="A0A2H3D2N7"/>
<name>A0A2H3D2N7_ARMGA</name>
<accession>A0A2H3D2N7</accession>
<proteinExistence type="predicted"/>
<protein>
    <submittedName>
        <fullName evidence="1">Uncharacterized protein</fullName>
    </submittedName>
</protein>
<dbReference type="InParanoid" id="A0A2H3D2N7"/>
<organism evidence="1 2">
    <name type="scientific">Armillaria gallica</name>
    <name type="common">Bulbous honey fungus</name>
    <name type="synonym">Armillaria bulbosa</name>
    <dbReference type="NCBI Taxonomy" id="47427"/>
    <lineage>
        <taxon>Eukaryota</taxon>
        <taxon>Fungi</taxon>
        <taxon>Dikarya</taxon>
        <taxon>Basidiomycota</taxon>
        <taxon>Agaricomycotina</taxon>
        <taxon>Agaricomycetes</taxon>
        <taxon>Agaricomycetidae</taxon>
        <taxon>Agaricales</taxon>
        <taxon>Marasmiineae</taxon>
        <taxon>Physalacriaceae</taxon>
        <taxon>Armillaria</taxon>
    </lineage>
</organism>
<evidence type="ECO:0000313" key="2">
    <source>
        <dbReference type="Proteomes" id="UP000217790"/>
    </source>
</evidence>
<reference evidence="2" key="1">
    <citation type="journal article" date="2017" name="Nat. Ecol. Evol.">
        <title>Genome expansion and lineage-specific genetic innovations in the forest pathogenic fungi Armillaria.</title>
        <authorList>
            <person name="Sipos G."/>
            <person name="Prasanna A.N."/>
            <person name="Walter M.C."/>
            <person name="O'Connor E."/>
            <person name="Balint B."/>
            <person name="Krizsan K."/>
            <person name="Kiss B."/>
            <person name="Hess J."/>
            <person name="Varga T."/>
            <person name="Slot J."/>
            <person name="Riley R."/>
            <person name="Boka B."/>
            <person name="Rigling D."/>
            <person name="Barry K."/>
            <person name="Lee J."/>
            <person name="Mihaltcheva S."/>
            <person name="LaButti K."/>
            <person name="Lipzen A."/>
            <person name="Waldron R."/>
            <person name="Moloney N.M."/>
            <person name="Sperisen C."/>
            <person name="Kredics L."/>
            <person name="Vagvoelgyi C."/>
            <person name="Patrignani A."/>
            <person name="Fitzpatrick D."/>
            <person name="Nagy I."/>
            <person name="Doyle S."/>
            <person name="Anderson J.B."/>
            <person name="Grigoriev I.V."/>
            <person name="Gueldener U."/>
            <person name="Muensterkoetter M."/>
            <person name="Nagy L.G."/>
        </authorList>
    </citation>
    <scope>NUCLEOTIDE SEQUENCE [LARGE SCALE GENOMIC DNA]</scope>
    <source>
        <strain evidence="2">Ar21-2</strain>
    </source>
</reference>
<evidence type="ECO:0000313" key="1">
    <source>
        <dbReference type="EMBL" id="PBK88014.1"/>
    </source>
</evidence>
<dbReference type="EMBL" id="KZ293675">
    <property type="protein sequence ID" value="PBK88014.1"/>
    <property type="molecule type" value="Genomic_DNA"/>
</dbReference>
<gene>
    <name evidence="1" type="ORF">ARMGADRAFT_1084991</name>
</gene>